<keyword evidence="2" id="KW-0732">Signal</keyword>
<comment type="similarity">
    <text evidence="1">Belongs to the membrane fusion protein (MFP) (TC 8.A.1) family.</text>
</comment>
<proteinExistence type="inferred from homology"/>
<evidence type="ECO:0000259" key="3">
    <source>
        <dbReference type="Pfam" id="PF00364"/>
    </source>
</evidence>
<dbReference type="InterPro" id="IPR000089">
    <property type="entry name" value="Biotin_lipoyl"/>
</dbReference>
<evidence type="ECO:0000313" key="6">
    <source>
        <dbReference type="Proteomes" id="UP001595989"/>
    </source>
</evidence>
<dbReference type="Pfam" id="PF25989">
    <property type="entry name" value="YknX_C"/>
    <property type="match status" value="1"/>
</dbReference>
<dbReference type="NCBIfam" id="TIGR01730">
    <property type="entry name" value="RND_mfp"/>
    <property type="match status" value="1"/>
</dbReference>
<accession>A0ABV9DGT7</accession>
<evidence type="ECO:0000259" key="4">
    <source>
        <dbReference type="Pfam" id="PF25989"/>
    </source>
</evidence>
<dbReference type="RefSeq" id="WP_390294332.1">
    <property type="nucleotide sequence ID" value="NZ_JBHSFU010000004.1"/>
</dbReference>
<dbReference type="InterPro" id="IPR058637">
    <property type="entry name" value="YknX-like_C"/>
</dbReference>
<dbReference type="Gene3D" id="2.40.30.170">
    <property type="match status" value="1"/>
</dbReference>
<sequence>MRKILILITAITLIGVLAACNQTEEGNKEVKESVTPVKIAEAKKGDLVLEKSLYGRTAPKSTTPVMAAQPGEITNLEVENGEKVEEDDLIATIQTARGAQNIYASTGGEITQLTATEGSMASNQEPLAVIADFESMKVNFTVTEDTIDLFEKEDTFPLTVDGKEYEAEITSISTMPDKTGLYPVEATVENSDDQLLAGMVAEMAVPEQRVTDSIIVPTEAVIEESSETFVYVVKDGKAAKKLVTIKETQSDKTAIEGKLNAGDQVVTEGQLTLSDGGKVSIAKEGNKS</sequence>
<dbReference type="Gene3D" id="2.40.50.100">
    <property type="match status" value="1"/>
</dbReference>
<protein>
    <submittedName>
        <fullName evidence="5">Efflux RND transporter periplasmic adaptor subunit</fullName>
    </submittedName>
</protein>
<keyword evidence="6" id="KW-1185">Reference proteome</keyword>
<feature type="domain" description="YknX-like C-terminal permuted SH3-like" evidence="4">
    <location>
        <begin position="215"/>
        <end position="280"/>
    </location>
</feature>
<dbReference type="Pfam" id="PF00364">
    <property type="entry name" value="Biotin_lipoyl"/>
    <property type="match status" value="1"/>
</dbReference>
<feature type="signal peptide" evidence="2">
    <location>
        <begin position="1"/>
        <end position="18"/>
    </location>
</feature>
<dbReference type="InterPro" id="IPR011053">
    <property type="entry name" value="Single_hybrid_motif"/>
</dbReference>
<reference evidence="6" key="1">
    <citation type="journal article" date="2019" name="Int. J. Syst. Evol. Microbiol.">
        <title>The Global Catalogue of Microorganisms (GCM) 10K type strain sequencing project: providing services to taxonomists for standard genome sequencing and annotation.</title>
        <authorList>
            <consortium name="The Broad Institute Genomics Platform"/>
            <consortium name="The Broad Institute Genome Sequencing Center for Infectious Disease"/>
            <person name="Wu L."/>
            <person name="Ma J."/>
        </authorList>
    </citation>
    <scope>NUCLEOTIDE SEQUENCE [LARGE SCALE GENOMIC DNA]</scope>
    <source>
        <strain evidence="6">CGMCC 4.7426</strain>
    </source>
</reference>
<dbReference type="Proteomes" id="UP001595989">
    <property type="component" value="Unassembled WGS sequence"/>
</dbReference>
<feature type="chain" id="PRO_5045927560" evidence="2">
    <location>
        <begin position="19"/>
        <end position="288"/>
    </location>
</feature>
<dbReference type="PROSITE" id="PS51257">
    <property type="entry name" value="PROKAR_LIPOPROTEIN"/>
    <property type="match status" value="1"/>
</dbReference>
<comment type="caution">
    <text evidence="5">The sequence shown here is derived from an EMBL/GenBank/DDBJ whole genome shotgun (WGS) entry which is preliminary data.</text>
</comment>
<evidence type="ECO:0000313" key="5">
    <source>
        <dbReference type="EMBL" id="MFC4558031.1"/>
    </source>
</evidence>
<organism evidence="5 6">
    <name type="scientific">Virgibacillus kekensis</name>
    <dbReference type="NCBI Taxonomy" id="202261"/>
    <lineage>
        <taxon>Bacteria</taxon>
        <taxon>Bacillati</taxon>
        <taxon>Bacillota</taxon>
        <taxon>Bacilli</taxon>
        <taxon>Bacillales</taxon>
        <taxon>Bacillaceae</taxon>
        <taxon>Virgibacillus</taxon>
    </lineage>
</organism>
<dbReference type="EMBL" id="JBHSFU010000004">
    <property type="protein sequence ID" value="MFC4558031.1"/>
    <property type="molecule type" value="Genomic_DNA"/>
</dbReference>
<dbReference type="SUPFAM" id="SSF51230">
    <property type="entry name" value="Single hybrid motif"/>
    <property type="match status" value="1"/>
</dbReference>
<dbReference type="InterPro" id="IPR006143">
    <property type="entry name" value="RND_pump_MFP"/>
</dbReference>
<evidence type="ECO:0000256" key="2">
    <source>
        <dbReference type="SAM" id="SignalP"/>
    </source>
</evidence>
<feature type="domain" description="Lipoyl-binding" evidence="3">
    <location>
        <begin position="69"/>
        <end position="130"/>
    </location>
</feature>
<dbReference type="Gene3D" id="2.40.420.20">
    <property type="match status" value="1"/>
</dbReference>
<dbReference type="PANTHER" id="PTHR30469">
    <property type="entry name" value="MULTIDRUG RESISTANCE PROTEIN MDTA"/>
    <property type="match status" value="1"/>
</dbReference>
<gene>
    <name evidence="5" type="ORF">ACFO3D_07395</name>
</gene>
<evidence type="ECO:0000256" key="1">
    <source>
        <dbReference type="ARBA" id="ARBA00009477"/>
    </source>
</evidence>
<name>A0ABV9DGT7_9BACI</name>